<reference evidence="3 4" key="1">
    <citation type="submission" date="2016-11" db="EMBL/GenBank/DDBJ databases">
        <authorList>
            <consortium name="Pathogen Informatics"/>
        </authorList>
    </citation>
    <scope>NUCLEOTIDE SEQUENCE [LARGE SCALE GENOMIC DNA]</scope>
    <source>
        <strain evidence="3 4">911</strain>
    </source>
</reference>
<feature type="compositionally biased region" description="Basic and acidic residues" evidence="1">
    <location>
        <begin position="1194"/>
        <end position="1204"/>
    </location>
</feature>
<dbReference type="RefSeq" id="WP_049234016.1">
    <property type="nucleotide sequence ID" value="NZ_FVGW01000001.1"/>
</dbReference>
<protein>
    <submittedName>
        <fullName evidence="3">Gp22</fullName>
    </submittedName>
</protein>
<evidence type="ECO:0000256" key="1">
    <source>
        <dbReference type="SAM" id="MobiDB-lite"/>
    </source>
</evidence>
<dbReference type="Pfam" id="PF10145">
    <property type="entry name" value="PhageMin_Tail"/>
    <property type="match status" value="1"/>
</dbReference>
<evidence type="ECO:0000313" key="4">
    <source>
        <dbReference type="Proteomes" id="UP000190074"/>
    </source>
</evidence>
<feature type="compositionally biased region" description="Basic and acidic residues" evidence="1">
    <location>
        <begin position="604"/>
        <end position="620"/>
    </location>
</feature>
<dbReference type="InterPro" id="IPR010090">
    <property type="entry name" value="Phage_tape_meas"/>
</dbReference>
<dbReference type="AlphaFoldDB" id="A0A1U0XGA9"/>
<gene>
    <name evidence="3" type="primary">yqbO_1</name>
    <name evidence="3" type="ORF">SAMEA2259716_00894</name>
</gene>
<evidence type="ECO:0000259" key="2">
    <source>
        <dbReference type="Pfam" id="PF10145"/>
    </source>
</evidence>
<dbReference type="EMBL" id="FVGW01000001">
    <property type="protein sequence ID" value="SKL52350.1"/>
    <property type="molecule type" value="Genomic_DNA"/>
</dbReference>
<feature type="region of interest" description="Disordered" evidence="1">
    <location>
        <begin position="1159"/>
        <end position="1216"/>
    </location>
</feature>
<evidence type="ECO:0000313" key="3">
    <source>
        <dbReference type="EMBL" id="SKL52350.1"/>
    </source>
</evidence>
<dbReference type="Proteomes" id="UP000190074">
    <property type="component" value="Unassembled WGS sequence"/>
</dbReference>
<organism evidence="3 4">
    <name type="scientific">Mycobacteroides abscessus subsp. massiliense</name>
    <dbReference type="NCBI Taxonomy" id="1962118"/>
    <lineage>
        <taxon>Bacteria</taxon>
        <taxon>Bacillati</taxon>
        <taxon>Actinomycetota</taxon>
        <taxon>Actinomycetes</taxon>
        <taxon>Mycobacteriales</taxon>
        <taxon>Mycobacteriaceae</taxon>
        <taxon>Mycobacteroides</taxon>
        <taxon>Mycobacteroides abscessus</taxon>
    </lineage>
</organism>
<name>A0A1U0XGA9_9MYCO</name>
<sequence length="1216" mass="124911">MSVQIPIGAAADHRSWKRVADDATRTFGNAGKDAGRDFANALAGSSKDVEKSLKRMGDRASDAYDKAASAVGKLKSEESELQRLRDRDADGARIIRQTEKVNDARRAEARAVRDATRAYREYQEAADEASRRNNTNLVDGMRAQAGQAAQLGRDMGNGFSGGFTHGVSSAASIARLGTAGGPIGAALLGLTAVGILVGSRLSNAIAEGMATTATTKLFQGRMGLDDTSMSNYAKAAGQSYANNFGASVADNLSVAQAALRNNLIKPNSPDDEIQYTIQQLQGVAQVVEKTPQELAHSATQLMRTGLANSVTEALDIITAGSQKGLDVTGDWLDSIGEYSTQFRKLGLTGSETMTLLKQGIEGGARDTDKVADSLKEFSIRAVDGSKSTKEGFEALGFNADEMGRRFSAGGEQAHQAFAAVLTGLRNLDDPVQQALVWQRLFGTQWEDMGDAVNKLDLDPAKNQFKDLQDTSQRSTKTATETFKSEWESATKTVDQWFTDLKTSISDWFVDLPVIRDIPTMIKDLFSSSPPPPQYAAPLGGTHPGTDILANTLPGAPGAGSTVLPPAPGDNSARTLLGSALAPGTALPPPDAQRGNAVDNGPQAGDRKPIAPAGDDDKTKAPIDPSLWSVESKPVAMPPGLATAPTAAPGMLVSSPKGGPGLGRYEVDPMRVYDAESSAIRAKNSLEQDRIALIRLEQQGNADQDALLRARNQVADAERSYVSAQMKLAEAQQGTWKKLESSTQGLADGMGQIGAALDKDFGISKGLPGLAENLTKFLANMAAAPILGQLGAVSQLNPSKGGYGAMGILAAQGAFGPQYTGVAQDVAMAGIGPMALQQGVNPNLAAMYALAARGGKYAPASDLQNGLADCSGAVSDLVEVLRDGKSSPARLFDTTAFATDASAAKLGFLPGYQPGAFNVGVNPLPGQQGHMAATLPNGMNFESGGGHGPMLGGSAAGALDKQFPKQYYMPLGSGTSSAPSPQPIGPTVDYRALYPKTAGPGVAVTGNPSLGGTDPVMSDPTLTNPALTAGIPAAGGGWGGATGPAQAWSPSSTRIGGVEPATGSGAGGVGITPGGTIDTAIGMAASAADIFAPGAGQAAQTGIKLANRAIQFGAQAAGIGVQGLMDTVLPTAGSELANKSWLTKILGGVAGAAPAIPNVAGKATAPPNPNQGDPNAQGGPVKAGDTNIHVTNNRATEDGTGRDIAFHQQARNSGPGM</sequence>
<feature type="region of interest" description="Disordered" evidence="1">
    <location>
        <begin position="527"/>
        <end position="623"/>
    </location>
</feature>
<feature type="domain" description="Phage tail tape measure protein" evidence="2">
    <location>
        <begin position="242"/>
        <end position="442"/>
    </location>
</feature>
<accession>A0A1U0XGA9</accession>
<proteinExistence type="predicted"/>